<dbReference type="STRING" id="407821.A0A087UM58"/>
<dbReference type="GO" id="GO:0051750">
    <property type="term" value="F:delta(3,5)-delta(2,4)-dienoyl-CoA isomerase activity"/>
    <property type="evidence" value="ECO:0007669"/>
    <property type="project" value="TreeGrafter"/>
</dbReference>
<evidence type="ECO:0000256" key="7">
    <source>
        <dbReference type="ARBA" id="ARBA00023140"/>
    </source>
</evidence>
<evidence type="ECO:0000256" key="6">
    <source>
        <dbReference type="ARBA" id="ARBA00023098"/>
    </source>
</evidence>
<dbReference type="Proteomes" id="UP000054359">
    <property type="component" value="Unassembled WGS sequence"/>
</dbReference>
<dbReference type="GO" id="GO:0005777">
    <property type="term" value="C:peroxisome"/>
    <property type="evidence" value="ECO:0007669"/>
    <property type="project" value="UniProtKB-SubCell"/>
</dbReference>
<feature type="non-terminal residue" evidence="13">
    <location>
        <position position="311"/>
    </location>
</feature>
<comment type="function">
    <text evidence="11">Isomerization of 3-trans,5-cis-dienoyl-CoA to 2-trans,4-trans-dienoyl-CoA.</text>
</comment>
<evidence type="ECO:0000256" key="11">
    <source>
        <dbReference type="ARBA" id="ARBA00055786"/>
    </source>
</evidence>
<reference evidence="13 14" key="1">
    <citation type="submission" date="2013-11" db="EMBL/GenBank/DDBJ databases">
        <title>Genome sequencing of Stegodyphus mimosarum.</title>
        <authorList>
            <person name="Bechsgaard J."/>
        </authorList>
    </citation>
    <scope>NUCLEOTIDE SEQUENCE [LARGE SCALE GENOMIC DNA]</scope>
</reference>
<evidence type="ECO:0000256" key="2">
    <source>
        <dbReference type="ARBA" id="ARBA00005005"/>
    </source>
</evidence>
<dbReference type="FunFam" id="1.10.12.10:FF:000004">
    <property type="entry name" value="Delta3,5-delta2,4-dienoyl-CoA isomerase"/>
    <property type="match status" value="1"/>
</dbReference>
<comment type="catalytic activity">
    <reaction evidence="9">
        <text>(3E,5Z)-octadienoyl-CoA = (2E,4E)-octadienoyl-CoA</text>
        <dbReference type="Rhea" id="RHEA:45244"/>
        <dbReference type="ChEBI" id="CHEBI:62243"/>
        <dbReference type="ChEBI" id="CHEBI:85108"/>
    </reaction>
</comment>
<keyword evidence="5" id="KW-0007">Acetylation</keyword>
<dbReference type="Gene3D" id="3.90.226.10">
    <property type="entry name" value="2-enoyl-CoA Hydratase, Chain A, domain 1"/>
    <property type="match status" value="1"/>
</dbReference>
<accession>A0A087UM58</accession>
<dbReference type="InterPro" id="IPR045002">
    <property type="entry name" value="Ech1-like"/>
</dbReference>
<keyword evidence="4" id="KW-0276">Fatty acid metabolism</keyword>
<evidence type="ECO:0000313" key="13">
    <source>
        <dbReference type="EMBL" id="KFM78447.1"/>
    </source>
</evidence>
<keyword evidence="8 13" id="KW-0413">Isomerase</keyword>
<organism evidence="13 14">
    <name type="scientific">Stegodyphus mimosarum</name>
    <name type="common">African social velvet spider</name>
    <dbReference type="NCBI Taxonomy" id="407821"/>
    <lineage>
        <taxon>Eukaryota</taxon>
        <taxon>Metazoa</taxon>
        <taxon>Ecdysozoa</taxon>
        <taxon>Arthropoda</taxon>
        <taxon>Chelicerata</taxon>
        <taxon>Arachnida</taxon>
        <taxon>Araneae</taxon>
        <taxon>Araneomorphae</taxon>
        <taxon>Entelegynae</taxon>
        <taxon>Eresoidea</taxon>
        <taxon>Eresidae</taxon>
        <taxon>Stegodyphus</taxon>
    </lineage>
</organism>
<protein>
    <recommendedName>
        <fullName evidence="12">Delta(3,5)-Delta(2,4)-dienoyl-CoA isomerase, mitochondrial</fullName>
    </recommendedName>
</protein>
<evidence type="ECO:0000313" key="14">
    <source>
        <dbReference type="Proteomes" id="UP000054359"/>
    </source>
</evidence>
<dbReference type="InterPro" id="IPR001753">
    <property type="entry name" value="Enoyl-CoA_hydra/iso"/>
</dbReference>
<dbReference type="GO" id="GO:0005739">
    <property type="term" value="C:mitochondrion"/>
    <property type="evidence" value="ECO:0007669"/>
    <property type="project" value="TreeGrafter"/>
</dbReference>
<evidence type="ECO:0000256" key="4">
    <source>
        <dbReference type="ARBA" id="ARBA00022832"/>
    </source>
</evidence>
<dbReference type="GO" id="GO:0006635">
    <property type="term" value="P:fatty acid beta-oxidation"/>
    <property type="evidence" value="ECO:0007669"/>
    <property type="project" value="UniProtKB-UniPathway"/>
</dbReference>
<dbReference type="Gene3D" id="1.10.12.10">
    <property type="entry name" value="Lyase 2-enoyl-coa Hydratase, Chain A, domain 2"/>
    <property type="match status" value="1"/>
</dbReference>
<evidence type="ECO:0000256" key="8">
    <source>
        <dbReference type="ARBA" id="ARBA00023235"/>
    </source>
</evidence>
<evidence type="ECO:0000256" key="9">
    <source>
        <dbReference type="ARBA" id="ARBA00051408"/>
    </source>
</evidence>
<keyword evidence="14" id="KW-1185">Reference proteome</keyword>
<comment type="pathway">
    <text evidence="2">Lipid metabolism; fatty acid beta-oxidation.</text>
</comment>
<keyword evidence="6" id="KW-0443">Lipid metabolism</keyword>
<gene>
    <name evidence="13" type="ORF">X975_17263</name>
</gene>
<evidence type="ECO:0000256" key="10">
    <source>
        <dbReference type="ARBA" id="ARBA00052809"/>
    </source>
</evidence>
<comment type="subcellular location">
    <subcellularLocation>
        <location evidence="1">Peroxisome</location>
    </subcellularLocation>
</comment>
<dbReference type="OMA" id="FQEACWA"/>
<dbReference type="CDD" id="cd06558">
    <property type="entry name" value="crotonase-like"/>
    <property type="match status" value="1"/>
</dbReference>
<dbReference type="PANTHER" id="PTHR43149">
    <property type="entry name" value="ENOYL-COA HYDRATASE"/>
    <property type="match status" value="1"/>
</dbReference>
<dbReference type="Pfam" id="PF00378">
    <property type="entry name" value="ECH_1"/>
    <property type="match status" value="1"/>
</dbReference>
<dbReference type="NCBIfam" id="NF004794">
    <property type="entry name" value="PRK06142.1"/>
    <property type="match status" value="1"/>
</dbReference>
<comment type="similarity">
    <text evidence="3">Belongs to the enoyl-CoA hydratase/isomerase family.</text>
</comment>
<dbReference type="EMBL" id="KK120525">
    <property type="protein sequence ID" value="KFM78447.1"/>
    <property type="molecule type" value="Genomic_DNA"/>
</dbReference>
<evidence type="ECO:0000256" key="5">
    <source>
        <dbReference type="ARBA" id="ARBA00022990"/>
    </source>
</evidence>
<evidence type="ECO:0000256" key="3">
    <source>
        <dbReference type="ARBA" id="ARBA00005254"/>
    </source>
</evidence>
<dbReference type="AlphaFoldDB" id="A0A087UM58"/>
<proteinExistence type="inferred from homology"/>
<dbReference type="UniPathway" id="UPA00659"/>
<evidence type="ECO:0000256" key="12">
    <source>
        <dbReference type="ARBA" id="ARBA00071021"/>
    </source>
</evidence>
<sequence>MFLFRTVHAKIVTPTLRLGSVSRFNSIRDMSSISSYQYETLSVTSDQPHVLHIQLNRPECLNAMNKIFWHEILDCFRKIKDDKECRVAIISGAGKIFSSGIDFNDMLDLTSKITSKEDIARKAKYLQSIIAQYQQSFTSIEECQKPVIAAIHGGCIGGGANLVCACDIRYCTEDAYFAIKEIDIGLAADVGILQRLPKAIGNDSLLREYIYSCEKIDSANAKDIGIVSKVFPSRELMLKAANRLAGLIASKSPVAVQGTKVALNYSRDHSVKEGLEFMTYWNMTMLQSEDVLKAAEATITKSEQRPKFSKL</sequence>
<comment type="catalytic activity">
    <reaction evidence="10">
        <text>(3E,5Z,8Z,11Z,14Z)-eicosapentaenoyl-CoA = (2E,4E,8Z,11Z,14Z)-eicosapentaenoyl-CoA</text>
        <dbReference type="Rhea" id="RHEA:45224"/>
        <dbReference type="ChEBI" id="CHEBI:85090"/>
        <dbReference type="ChEBI" id="CHEBI:85091"/>
    </reaction>
</comment>
<keyword evidence="7" id="KW-0576">Peroxisome</keyword>
<name>A0A087UM58_STEMI</name>
<dbReference type="SUPFAM" id="SSF52096">
    <property type="entry name" value="ClpP/crotonase"/>
    <property type="match status" value="1"/>
</dbReference>
<dbReference type="InterPro" id="IPR029045">
    <property type="entry name" value="ClpP/crotonase-like_dom_sf"/>
</dbReference>
<dbReference type="OrthoDB" id="14970at2759"/>
<dbReference type="FunFam" id="3.90.226.10:FF:000024">
    <property type="entry name" value="Delta3,5-delta2,4-dienoyl-CoA isomerase"/>
    <property type="match status" value="1"/>
</dbReference>
<dbReference type="PANTHER" id="PTHR43149:SF1">
    <property type="entry name" value="DELTA(3,5)-DELTA(2,4)-DIENOYL-COA ISOMERASE, MITOCHONDRIAL"/>
    <property type="match status" value="1"/>
</dbReference>
<evidence type="ECO:0000256" key="1">
    <source>
        <dbReference type="ARBA" id="ARBA00004275"/>
    </source>
</evidence>
<dbReference type="InterPro" id="IPR014748">
    <property type="entry name" value="Enoyl-CoA_hydra_C"/>
</dbReference>